<dbReference type="InterPro" id="IPR001329">
    <property type="entry name" value="Venom_Hyaluronidase"/>
</dbReference>
<evidence type="ECO:0000256" key="7">
    <source>
        <dbReference type="RuleBase" id="RU610713"/>
    </source>
</evidence>
<dbReference type="SUPFAM" id="SSF51445">
    <property type="entry name" value="(Trans)glycosidases"/>
    <property type="match status" value="1"/>
</dbReference>
<comment type="catalytic activity">
    <reaction evidence="7">
        <text>Random hydrolysis of (1-&gt;4)-linkages between N-acetyl-beta-D-glucosamine and D-glucuronate residues in hyaluronate.</text>
        <dbReference type="EC" id="3.2.1.35"/>
    </reaction>
</comment>
<accession>A0AAV8VRJ7</accession>
<dbReference type="GO" id="GO:0005975">
    <property type="term" value="P:carbohydrate metabolic process"/>
    <property type="evidence" value="ECO:0007669"/>
    <property type="project" value="UniProtKB-UniRule"/>
</dbReference>
<dbReference type="Proteomes" id="UP001159042">
    <property type="component" value="Unassembled WGS sequence"/>
</dbReference>
<evidence type="ECO:0000256" key="4">
    <source>
        <dbReference type="PIRNR" id="PIRNR038193"/>
    </source>
</evidence>
<keyword evidence="3" id="KW-0325">Glycoprotein</keyword>
<evidence type="ECO:0000256" key="5">
    <source>
        <dbReference type="PIRSR" id="PIRSR038193-1"/>
    </source>
</evidence>
<name>A0AAV8VRJ7_9CUCU</name>
<evidence type="ECO:0000313" key="9">
    <source>
        <dbReference type="EMBL" id="KAJ8916657.1"/>
    </source>
</evidence>
<dbReference type="GO" id="GO:0030214">
    <property type="term" value="P:hyaluronan catabolic process"/>
    <property type="evidence" value="ECO:0007669"/>
    <property type="project" value="TreeGrafter"/>
</dbReference>
<dbReference type="AlphaFoldDB" id="A0AAV8VRJ7"/>
<dbReference type="PIRSF" id="PIRSF038193">
    <property type="entry name" value="Hyaluronidase"/>
    <property type="match status" value="1"/>
</dbReference>
<organism evidence="9 10">
    <name type="scientific">Exocentrus adspersus</name>
    <dbReference type="NCBI Taxonomy" id="1586481"/>
    <lineage>
        <taxon>Eukaryota</taxon>
        <taxon>Metazoa</taxon>
        <taxon>Ecdysozoa</taxon>
        <taxon>Arthropoda</taxon>
        <taxon>Hexapoda</taxon>
        <taxon>Insecta</taxon>
        <taxon>Pterygota</taxon>
        <taxon>Neoptera</taxon>
        <taxon>Endopterygota</taxon>
        <taxon>Coleoptera</taxon>
        <taxon>Polyphaga</taxon>
        <taxon>Cucujiformia</taxon>
        <taxon>Chrysomeloidea</taxon>
        <taxon>Cerambycidae</taxon>
        <taxon>Lamiinae</taxon>
        <taxon>Acanthocinini</taxon>
        <taxon>Exocentrus</taxon>
    </lineage>
</organism>
<dbReference type="EMBL" id="JANEYG010000041">
    <property type="protein sequence ID" value="KAJ8916657.1"/>
    <property type="molecule type" value="Genomic_DNA"/>
</dbReference>
<dbReference type="InterPro" id="IPR013785">
    <property type="entry name" value="Aldolase_TIM"/>
</dbReference>
<evidence type="ECO:0000313" key="10">
    <source>
        <dbReference type="Proteomes" id="UP001159042"/>
    </source>
</evidence>
<reference evidence="9 10" key="1">
    <citation type="journal article" date="2023" name="Insect Mol. Biol.">
        <title>Genome sequencing provides insights into the evolution of gene families encoding plant cell wall-degrading enzymes in longhorned beetles.</title>
        <authorList>
            <person name="Shin N.R."/>
            <person name="Okamura Y."/>
            <person name="Kirsch R."/>
            <person name="Pauchet Y."/>
        </authorList>
    </citation>
    <scope>NUCLEOTIDE SEQUENCE [LARGE SCALE GENOMIC DNA]</scope>
    <source>
        <strain evidence="9">EAD_L_NR</strain>
    </source>
</reference>
<dbReference type="PANTHER" id="PTHR11769:SF35">
    <property type="entry name" value="HYALURONIDASE"/>
    <property type="match status" value="1"/>
</dbReference>
<keyword evidence="7" id="KW-0378">Hydrolase</keyword>
<dbReference type="Pfam" id="PF01630">
    <property type="entry name" value="Glyco_hydro_56"/>
    <property type="match status" value="1"/>
</dbReference>
<protein>
    <recommendedName>
        <fullName evidence="7">Hyaluronidase</fullName>
        <ecNumber evidence="7">3.2.1.35</ecNumber>
    </recommendedName>
</protein>
<proteinExistence type="inferred from homology"/>
<keyword evidence="2 6" id="KW-1015">Disulfide bond</keyword>
<dbReference type="PRINTS" id="PR00846">
    <property type="entry name" value="GLHYDRLASE56"/>
</dbReference>
<feature type="active site" description="Proton donor" evidence="5">
    <location>
        <position position="141"/>
    </location>
</feature>
<keyword evidence="8" id="KW-0732">Signal</keyword>
<comment type="caution">
    <text evidence="9">The sequence shown here is derived from an EMBL/GenBank/DDBJ whole genome shotgun (WGS) entry which is preliminary data.</text>
</comment>
<dbReference type="InterPro" id="IPR018155">
    <property type="entry name" value="Hyaluronidase"/>
</dbReference>
<dbReference type="Gene3D" id="3.20.20.70">
    <property type="entry name" value="Aldolase class I"/>
    <property type="match status" value="1"/>
</dbReference>
<keyword evidence="7" id="KW-0326">Glycosidase</keyword>
<evidence type="ECO:0000256" key="6">
    <source>
        <dbReference type="PIRSR" id="PIRSR038193-3"/>
    </source>
</evidence>
<feature type="signal peptide" evidence="8">
    <location>
        <begin position="1"/>
        <end position="19"/>
    </location>
</feature>
<dbReference type="PANTHER" id="PTHR11769">
    <property type="entry name" value="HYALURONIDASE"/>
    <property type="match status" value="1"/>
</dbReference>
<feature type="disulfide bond" evidence="6">
    <location>
        <begin position="51"/>
        <end position="337"/>
    </location>
</feature>
<dbReference type="InterPro" id="IPR017853">
    <property type="entry name" value="GH"/>
</dbReference>
<feature type="disulfide bond" evidence="6">
    <location>
        <begin position="217"/>
        <end position="229"/>
    </location>
</feature>
<feature type="chain" id="PRO_5043631029" description="Hyaluronidase" evidence="8">
    <location>
        <begin position="20"/>
        <end position="356"/>
    </location>
</feature>
<evidence type="ECO:0000256" key="2">
    <source>
        <dbReference type="ARBA" id="ARBA00023157"/>
    </source>
</evidence>
<dbReference type="GO" id="GO:0006952">
    <property type="term" value="P:defense response"/>
    <property type="evidence" value="ECO:0007669"/>
    <property type="project" value="InterPro"/>
</dbReference>
<evidence type="ECO:0000256" key="1">
    <source>
        <dbReference type="ARBA" id="ARBA00008871"/>
    </source>
</evidence>
<evidence type="ECO:0000256" key="8">
    <source>
        <dbReference type="SAM" id="SignalP"/>
    </source>
</evidence>
<comment type="similarity">
    <text evidence="1 4 7">Belongs to the glycosyl hydrolase 56 family.</text>
</comment>
<dbReference type="GO" id="GO:0004415">
    <property type="term" value="F:hyalurononglucosaminidase activity"/>
    <property type="evidence" value="ECO:0007669"/>
    <property type="project" value="UniProtKB-UniRule"/>
</dbReference>
<gene>
    <name evidence="9" type="ORF">NQ315_000302</name>
</gene>
<dbReference type="EC" id="3.2.1.35" evidence="7"/>
<keyword evidence="10" id="KW-1185">Reference proteome</keyword>
<sequence length="356" mass="41363">MLQGLLPVFLALLLELAVQEEDARVNSNDIQYRNPEDKQFKIYWNIPTFQCDSHKLNFTNLAEKYNITQNENDRFRGEDIAILYDPGDFPAILKNGTSTVLRNGGVPQEGNLTLHLEIFAALVEELIPDVEFAGIGIIDFESWRPIFRQNFGTLSPYKDLSISIEKRKHPLWPSSWVEKEATKRFELYARRFMEDTLLLAKYLRPNASWGYYAYPYCFNMSPSNMNRNCPKEVTQENDRTKWLFELSDNLYPSIYLGNLRLTANNKVEMVEGRIKEARRVVQNGTKIIPYFWYKYHDTKQFVSKDDVFNVFTVLSTSVIDGVVLWGSSLDVNTKSKCLHLFQYIDDVLGPLLLNSF</sequence>
<dbReference type="PRINTS" id="PR00847">
    <property type="entry name" value="HYALURONDASE"/>
</dbReference>
<evidence type="ECO:0000256" key="3">
    <source>
        <dbReference type="ARBA" id="ARBA00023180"/>
    </source>
</evidence>